<sequence length="161" mass="18207">MDAGMIVFLSIVAANIIAAPFAIRWLDMAFKNSRPSKYDMDYRDGKSDDKFYIIMPVVFSLVFGGVPLVALFALCANAYKNGTGNGPLQRFYSFIFPAEKEYHDQVAARDAAEKQVNDLWKMLNKTPKKSTDYDIIKTAYDAAVEEHKQAEVAASKYYSRY</sequence>
<dbReference type="EMBL" id="MK620899">
    <property type="protein sequence ID" value="QBZ72793.1"/>
    <property type="molecule type" value="Genomic_DNA"/>
</dbReference>
<gene>
    <name evidence="2" type="primary">205</name>
    <name evidence="2" type="ORF">SEA_GODONK_205</name>
</gene>
<evidence type="ECO:0000256" key="1">
    <source>
        <dbReference type="SAM" id="Phobius"/>
    </source>
</evidence>
<keyword evidence="3" id="KW-1185">Reference proteome</keyword>
<dbReference type="RefSeq" id="YP_009821558.1">
    <property type="nucleotide sequence ID" value="NC_048176.1"/>
</dbReference>
<feature type="transmembrane region" description="Helical" evidence="1">
    <location>
        <begin position="51"/>
        <end position="74"/>
    </location>
</feature>
<keyword evidence="1" id="KW-0812">Transmembrane</keyword>
<evidence type="ECO:0000313" key="2">
    <source>
        <dbReference type="EMBL" id="QBZ72793.1"/>
    </source>
</evidence>
<feature type="transmembrane region" description="Helical" evidence="1">
    <location>
        <begin position="6"/>
        <end position="30"/>
    </location>
</feature>
<reference evidence="2 3" key="1">
    <citation type="submission" date="2019-03" db="EMBL/GenBank/DDBJ databases">
        <authorList>
            <person name="Douthitt C."/>
            <person name="D'Elia T."/>
            <person name="Bockoras C."/>
            <person name="Boss C."/>
            <person name="Clemons M."/>
            <person name="Green W."/>
            <person name="Harel H."/>
            <person name="Larralde J."/>
            <person name="Lopez M."/>
            <person name="Magana D."/>
            <person name="Miguel M."/>
            <person name="Muschweck L."/>
            <person name="Olivos K."/>
            <person name="Racette D."/>
            <person name="Reynolds M."/>
            <person name="Ru Y."/>
            <person name="Santana M."/>
            <person name="Simon R."/>
            <person name="Smotrilla K."/>
            <person name="Sufficool B."/>
            <person name="Tamayo B."/>
            <person name="Tirado E."/>
            <person name="Vajanyi M."/>
            <person name="Weger M."/>
            <person name="Wehr A."/>
            <person name="Whitaker K."/>
            <person name="Garlena R.A."/>
            <person name="Russell D.A."/>
            <person name="Pope W.H."/>
            <person name="Jacobs-Sera D."/>
            <person name="Hatfull G.F."/>
        </authorList>
    </citation>
    <scope>NUCLEOTIDE SEQUENCE [LARGE SCALE GENOMIC DNA]</scope>
</reference>
<keyword evidence="1" id="KW-1133">Transmembrane helix</keyword>
<evidence type="ECO:0000313" key="3">
    <source>
        <dbReference type="Proteomes" id="UP000297070"/>
    </source>
</evidence>
<dbReference type="Proteomes" id="UP000297070">
    <property type="component" value="Segment"/>
</dbReference>
<name>A0A4D6E2A7_9CAUD</name>
<keyword evidence="1" id="KW-0472">Membrane</keyword>
<protein>
    <submittedName>
        <fullName evidence="2">Uncharacterized protein</fullName>
    </submittedName>
</protein>
<accession>A0A4D6E2A7</accession>
<organism evidence="2 3">
    <name type="scientific">Gordonia phage GodonK</name>
    <dbReference type="NCBI Taxonomy" id="2562192"/>
    <lineage>
        <taxon>Viruses</taxon>
        <taxon>Duplodnaviria</taxon>
        <taxon>Heunggongvirae</taxon>
        <taxon>Uroviricota</taxon>
        <taxon>Caudoviricetes</taxon>
        <taxon>Godonkavirus</taxon>
        <taxon>Godonkavirus godonK</taxon>
    </lineage>
</organism>
<dbReference type="KEGG" id="vg:55013041"/>
<proteinExistence type="predicted"/>
<dbReference type="GeneID" id="55013041"/>